<sequence length="42" mass="5104">MLLALIPFFNASVMFIVKVFRYSVGQCKINQLLWYRQYDYSH</sequence>
<evidence type="ECO:0000313" key="1">
    <source>
        <dbReference type="EMBL" id="AJQ97044.1"/>
    </source>
</evidence>
<dbReference type="STRING" id="1445510.YC6258_05012"/>
<dbReference type="EMBL" id="CP007142">
    <property type="protein sequence ID" value="AJQ97044.1"/>
    <property type="molecule type" value="Genomic_DNA"/>
</dbReference>
<dbReference type="KEGG" id="gsn:YC6258_05012"/>
<accession>A0A0C5W301</accession>
<dbReference type="Proteomes" id="UP000032266">
    <property type="component" value="Chromosome"/>
</dbReference>
<dbReference type="HOGENOM" id="CLU_3252294_0_0_6"/>
<organism evidence="1 2">
    <name type="scientific">Gynuella sunshinyii YC6258</name>
    <dbReference type="NCBI Taxonomy" id="1445510"/>
    <lineage>
        <taxon>Bacteria</taxon>
        <taxon>Pseudomonadati</taxon>
        <taxon>Pseudomonadota</taxon>
        <taxon>Gammaproteobacteria</taxon>
        <taxon>Oceanospirillales</taxon>
        <taxon>Saccharospirillaceae</taxon>
        <taxon>Gynuella</taxon>
    </lineage>
</organism>
<keyword evidence="2" id="KW-1185">Reference proteome</keyword>
<gene>
    <name evidence="1" type="ORF">YC6258_05012</name>
</gene>
<proteinExistence type="predicted"/>
<reference evidence="1 2" key="1">
    <citation type="submission" date="2014-01" db="EMBL/GenBank/DDBJ databases">
        <title>Full genme sequencing of cellulolytic bacterium Gynuella sunshinyii YC6258T gen. nov., sp. nov.</title>
        <authorList>
            <person name="Khan H."/>
            <person name="Chung E.J."/>
            <person name="Chung Y.R."/>
        </authorList>
    </citation>
    <scope>NUCLEOTIDE SEQUENCE [LARGE SCALE GENOMIC DNA]</scope>
    <source>
        <strain evidence="1 2">YC6258</strain>
    </source>
</reference>
<protein>
    <submittedName>
        <fullName evidence="1">Uncharacterized protein</fullName>
    </submittedName>
</protein>
<name>A0A0C5W301_9GAMM</name>
<evidence type="ECO:0000313" key="2">
    <source>
        <dbReference type="Proteomes" id="UP000032266"/>
    </source>
</evidence>
<dbReference type="AlphaFoldDB" id="A0A0C5W301"/>